<name>A0A7G2JKB3_9GAMM</name>
<evidence type="ECO:0000313" key="7">
    <source>
        <dbReference type="EMBL" id="HCK02869.1"/>
    </source>
</evidence>
<feature type="domain" description="Flavin reductase like" evidence="6">
    <location>
        <begin position="26"/>
        <end position="171"/>
    </location>
</feature>
<evidence type="ECO:0000256" key="2">
    <source>
        <dbReference type="ARBA" id="ARBA00022643"/>
    </source>
</evidence>
<dbReference type="AlphaFoldDB" id="A0A7G2JKB3"/>
<dbReference type="EMBL" id="JGVP01000009">
    <property type="protein sequence ID" value="KFB88914.1"/>
    <property type="molecule type" value="Genomic_DNA"/>
</dbReference>
<dbReference type="SUPFAM" id="SSF50475">
    <property type="entry name" value="FMN-binding split barrel"/>
    <property type="match status" value="1"/>
</dbReference>
<dbReference type="InterPro" id="IPR002563">
    <property type="entry name" value="Flavin_Rdtase-like_dom"/>
</dbReference>
<comment type="catalytic activity">
    <reaction evidence="5">
        <text>FMNH2 + NAD(+) = FMN + NADH + 2 H(+)</text>
        <dbReference type="Rhea" id="RHEA:21620"/>
        <dbReference type="ChEBI" id="CHEBI:15378"/>
        <dbReference type="ChEBI" id="CHEBI:57540"/>
        <dbReference type="ChEBI" id="CHEBI:57618"/>
        <dbReference type="ChEBI" id="CHEBI:57945"/>
        <dbReference type="ChEBI" id="CHEBI:58210"/>
        <dbReference type="EC" id="1.5.1.42"/>
    </reaction>
</comment>
<comment type="function">
    <text evidence="5">Catalyzes the reduction of FMN to FMNH2 which is used to reduce pyrimidine by RutA via the Rut pathway.</text>
</comment>
<dbReference type="GO" id="GO:0042602">
    <property type="term" value="F:riboflavin reductase (NADPH) activity"/>
    <property type="evidence" value="ECO:0007669"/>
    <property type="project" value="UniProtKB-UniRule"/>
</dbReference>
<dbReference type="InterPro" id="IPR012349">
    <property type="entry name" value="Split_barrel_FMN-bd"/>
</dbReference>
<keyword evidence="3 5" id="KW-0560">Oxidoreductase</keyword>
<sequence>MQSQMLLADAPPLPQPVEKQDFRNAMARLGSAVNIITTDGPGGRAGFTASAVCSVTDTPPTLLVCLNRSASVYSVFKQNQTLCVNTLAAEHESLSNLFGGKTPMDMRFSAARWSTLATGAPMLHGAIVSFDCQISQIVSVGTHDILFCQVVALTRNDDSHGLAYFDRRYHSLLKQ</sequence>
<keyword evidence="2 5" id="KW-0288">FMN</keyword>
<dbReference type="Proteomes" id="UP000028721">
    <property type="component" value="Unassembled WGS sequence"/>
</dbReference>
<dbReference type="InterPro" id="IPR050268">
    <property type="entry name" value="NADH-dep_flavin_reductase"/>
</dbReference>
<dbReference type="GeneID" id="75281537"/>
<evidence type="ECO:0000313" key="9">
    <source>
        <dbReference type="Proteomes" id="UP000028721"/>
    </source>
</evidence>
<evidence type="ECO:0000256" key="1">
    <source>
        <dbReference type="ARBA" id="ARBA00022630"/>
    </source>
</evidence>
<dbReference type="GO" id="GO:0019740">
    <property type="term" value="P:nitrogen utilization"/>
    <property type="evidence" value="ECO:0007669"/>
    <property type="project" value="UniProtKB-UniRule"/>
</dbReference>
<dbReference type="Pfam" id="PF01613">
    <property type="entry name" value="Flavin_Reduct"/>
    <property type="match status" value="1"/>
</dbReference>
<dbReference type="NCBIfam" id="TIGR03615">
    <property type="entry name" value="RutF"/>
    <property type="match status" value="1"/>
</dbReference>
<dbReference type="EC" id="1.5.1.42" evidence="5"/>
<evidence type="ECO:0000313" key="8">
    <source>
        <dbReference type="EMBL" id="KFB88914.1"/>
    </source>
</evidence>
<dbReference type="EMBL" id="DPSM01000029">
    <property type="protein sequence ID" value="HCK02869.1"/>
    <property type="molecule type" value="Genomic_DNA"/>
</dbReference>
<dbReference type="InterPro" id="IPR019917">
    <property type="entry name" value="RutF"/>
</dbReference>
<comment type="caution">
    <text evidence="7">The sequence shown here is derived from an EMBL/GenBank/DDBJ whole genome shotgun (WGS) entry which is preliminary data.</text>
</comment>
<reference evidence="8 9" key="1">
    <citation type="submission" date="2014-03" db="EMBL/GenBank/DDBJ databases">
        <title>Draft genome sequence of the Serratia grimesii strain a2.</title>
        <authorList>
            <person name="Toymentseva A."/>
            <person name="Kazakov S."/>
            <person name="Giliazeva A."/>
            <person name="Ismagilova R."/>
            <person name="Shah R."/>
            <person name="Sharipova M."/>
            <person name="Khaitlina S."/>
            <person name="Mardanova A."/>
        </authorList>
    </citation>
    <scope>NUCLEOTIDE SEQUENCE [LARGE SCALE GENOMIC DNA]</scope>
    <source>
        <strain evidence="8 9">A2</strain>
    </source>
</reference>
<evidence type="ECO:0000256" key="3">
    <source>
        <dbReference type="ARBA" id="ARBA00023002"/>
    </source>
</evidence>
<proteinExistence type="inferred from homology"/>
<dbReference type="Gene3D" id="2.30.110.10">
    <property type="entry name" value="Electron Transport, Fmn-binding Protein, Chain A"/>
    <property type="match status" value="1"/>
</dbReference>
<dbReference type="FunFam" id="2.30.110.10:FF:000002">
    <property type="entry name" value="FMN reductase (NADH) RutF"/>
    <property type="match status" value="1"/>
</dbReference>
<accession>A0A7G2JKB3</accession>
<keyword evidence="4 5" id="KW-0520">NAD</keyword>
<evidence type="ECO:0000256" key="4">
    <source>
        <dbReference type="ARBA" id="ARBA00023027"/>
    </source>
</evidence>
<dbReference type="GO" id="GO:0052874">
    <property type="term" value="F:FMN reductase (NADH) activity"/>
    <property type="evidence" value="ECO:0007669"/>
    <property type="project" value="UniProtKB-EC"/>
</dbReference>
<dbReference type="GO" id="GO:0006212">
    <property type="term" value="P:uracil catabolic process"/>
    <property type="evidence" value="ECO:0007669"/>
    <property type="project" value="UniProtKB-UniRule"/>
</dbReference>
<keyword evidence="1 5" id="KW-0285">Flavoprotein</keyword>
<dbReference type="PANTHER" id="PTHR30466">
    <property type="entry name" value="FLAVIN REDUCTASE"/>
    <property type="match status" value="1"/>
</dbReference>
<dbReference type="HAMAP" id="MF_00833">
    <property type="entry name" value="RutF"/>
    <property type="match status" value="1"/>
</dbReference>
<dbReference type="PANTHER" id="PTHR30466:SF1">
    <property type="entry name" value="FMN REDUCTASE (NADH) RUTF"/>
    <property type="match status" value="1"/>
</dbReference>
<dbReference type="SMART" id="SM00903">
    <property type="entry name" value="Flavin_Reduct"/>
    <property type="match status" value="1"/>
</dbReference>
<dbReference type="RefSeq" id="WP_037419366.1">
    <property type="nucleotide sequence ID" value="NZ_CAMIQM010000001.1"/>
</dbReference>
<evidence type="ECO:0000259" key="6">
    <source>
        <dbReference type="SMART" id="SM00903"/>
    </source>
</evidence>
<organism evidence="7 10">
    <name type="scientific">Serratia grimesii</name>
    <dbReference type="NCBI Taxonomy" id="82995"/>
    <lineage>
        <taxon>Bacteria</taxon>
        <taxon>Pseudomonadati</taxon>
        <taxon>Pseudomonadota</taxon>
        <taxon>Gammaproteobacteria</taxon>
        <taxon>Enterobacterales</taxon>
        <taxon>Yersiniaceae</taxon>
        <taxon>Serratia</taxon>
    </lineage>
</organism>
<reference evidence="7 10" key="2">
    <citation type="journal article" date="2018" name="Nat. Biotechnol.">
        <title>A standardized bacterial taxonomy based on genome phylogeny substantially revises the tree of life.</title>
        <authorList>
            <person name="Parks D.H."/>
            <person name="Chuvochina M."/>
            <person name="Waite D.W."/>
            <person name="Rinke C."/>
            <person name="Skarshewski A."/>
            <person name="Chaumeil P.A."/>
            <person name="Hugenholtz P."/>
        </authorList>
    </citation>
    <scope>NUCLEOTIDE SEQUENCE [LARGE SCALE GENOMIC DNA]</scope>
    <source>
        <strain evidence="7">UBA11264</strain>
    </source>
</reference>
<protein>
    <recommendedName>
        <fullName evidence="5">FMN reductase (NADH) RutF</fullName>
        <ecNumber evidence="5">1.5.1.42</ecNumber>
    </recommendedName>
    <alternativeName>
        <fullName evidence="5">FMN reductase</fullName>
    </alternativeName>
    <alternativeName>
        <fullName evidence="5">NADH-flavin reductase RutF</fullName>
    </alternativeName>
    <alternativeName>
        <fullName evidence="5">NADH:flavin oxidoreductase</fullName>
    </alternativeName>
</protein>
<gene>
    <name evidence="5 7" type="primary">rutF</name>
    <name evidence="8" type="ORF">CR62_24040</name>
    <name evidence="7" type="ORF">DHV72_22985</name>
</gene>
<comment type="similarity">
    <text evidence="5">Belongs to the non-flavoprotein flavin reductase family. RutF subfamily.</text>
</comment>
<evidence type="ECO:0000313" key="10">
    <source>
        <dbReference type="Proteomes" id="UP000262210"/>
    </source>
</evidence>
<evidence type="ECO:0000256" key="5">
    <source>
        <dbReference type="HAMAP-Rule" id="MF_00833"/>
    </source>
</evidence>
<dbReference type="Proteomes" id="UP000262210">
    <property type="component" value="Unassembled WGS sequence"/>
</dbReference>
<dbReference type="GO" id="GO:0010181">
    <property type="term" value="F:FMN binding"/>
    <property type="evidence" value="ECO:0007669"/>
    <property type="project" value="InterPro"/>
</dbReference>
<keyword evidence="9" id="KW-1185">Reference proteome</keyword>